<proteinExistence type="predicted"/>
<evidence type="ECO:0000313" key="2">
    <source>
        <dbReference type="Proteomes" id="UP000619534"/>
    </source>
</evidence>
<dbReference type="Gene3D" id="4.10.280.10">
    <property type="entry name" value="Helix-loop-helix DNA-binding domain"/>
    <property type="match status" value="1"/>
</dbReference>
<dbReference type="Pfam" id="PF09388">
    <property type="entry name" value="SpoOE-like"/>
    <property type="match status" value="1"/>
</dbReference>
<sequence length="59" mass="6947">MSNFNHAEQLLEKIERLRNKMARVALAKGFSSPESVRISQELDELLNIYDNYTNKYKKT</sequence>
<accession>A0ABQ1NNF0</accession>
<protein>
    <recommendedName>
        <fullName evidence="3">Spo0E like sporulation regulatory protein</fullName>
    </recommendedName>
</protein>
<dbReference type="InterPro" id="IPR037208">
    <property type="entry name" value="Spo0E-like_sf"/>
</dbReference>
<comment type="caution">
    <text evidence="1">The sequence shown here is derived from an EMBL/GenBank/DDBJ whole genome shotgun (WGS) entry which is preliminary data.</text>
</comment>
<evidence type="ECO:0008006" key="3">
    <source>
        <dbReference type="Google" id="ProtNLM"/>
    </source>
</evidence>
<dbReference type="InterPro" id="IPR018540">
    <property type="entry name" value="Spo0E-like"/>
</dbReference>
<dbReference type="InterPro" id="IPR036638">
    <property type="entry name" value="HLH_DNA-bd_sf"/>
</dbReference>
<reference evidence="2" key="1">
    <citation type="journal article" date="2019" name="Int. J. Syst. Evol. Microbiol.">
        <title>The Global Catalogue of Microorganisms (GCM) 10K type strain sequencing project: providing services to taxonomists for standard genome sequencing and annotation.</title>
        <authorList>
            <consortium name="The Broad Institute Genomics Platform"/>
            <consortium name="The Broad Institute Genome Sequencing Center for Infectious Disease"/>
            <person name="Wu L."/>
            <person name="Ma J."/>
        </authorList>
    </citation>
    <scope>NUCLEOTIDE SEQUENCE [LARGE SCALE GENOMIC DNA]</scope>
    <source>
        <strain evidence="2">CCM 7282</strain>
    </source>
</reference>
<name>A0ABQ1NNF0_9BACI</name>
<dbReference type="EMBL" id="BMCJ01000001">
    <property type="protein sequence ID" value="GGC79724.1"/>
    <property type="molecule type" value="Genomic_DNA"/>
</dbReference>
<organism evidence="1 2">
    <name type="scientific">Thalassobacillus devorans</name>
    <dbReference type="NCBI Taxonomy" id="279813"/>
    <lineage>
        <taxon>Bacteria</taxon>
        <taxon>Bacillati</taxon>
        <taxon>Bacillota</taxon>
        <taxon>Bacilli</taxon>
        <taxon>Bacillales</taxon>
        <taxon>Bacillaceae</taxon>
        <taxon>Thalassobacillus</taxon>
    </lineage>
</organism>
<keyword evidence="2" id="KW-1185">Reference proteome</keyword>
<gene>
    <name evidence="1" type="ORF">GCM10007216_07770</name>
</gene>
<dbReference type="Proteomes" id="UP000619534">
    <property type="component" value="Unassembled WGS sequence"/>
</dbReference>
<dbReference type="RefSeq" id="WP_062445531.1">
    <property type="nucleotide sequence ID" value="NZ_BMCJ01000001.1"/>
</dbReference>
<evidence type="ECO:0000313" key="1">
    <source>
        <dbReference type="EMBL" id="GGC79724.1"/>
    </source>
</evidence>
<dbReference type="SUPFAM" id="SSF140500">
    <property type="entry name" value="BAS1536-like"/>
    <property type="match status" value="1"/>
</dbReference>